<evidence type="ECO:0000313" key="9">
    <source>
        <dbReference type="Proteomes" id="UP000195221"/>
    </source>
</evidence>
<feature type="transmembrane region" description="Helical" evidence="6">
    <location>
        <begin position="52"/>
        <end position="72"/>
    </location>
</feature>
<evidence type="ECO:0000256" key="5">
    <source>
        <dbReference type="ARBA" id="ARBA00023136"/>
    </source>
</evidence>
<keyword evidence="5 6" id="KW-0472">Membrane</keyword>
<evidence type="ECO:0000256" key="4">
    <source>
        <dbReference type="ARBA" id="ARBA00022989"/>
    </source>
</evidence>
<dbReference type="CDD" id="cd06261">
    <property type="entry name" value="TM_PBP2"/>
    <property type="match status" value="1"/>
</dbReference>
<dbReference type="InterPro" id="IPR000515">
    <property type="entry name" value="MetI-like"/>
</dbReference>
<dbReference type="Gene3D" id="1.10.3720.10">
    <property type="entry name" value="MetI-like"/>
    <property type="match status" value="1"/>
</dbReference>
<dbReference type="PANTHER" id="PTHR30177">
    <property type="entry name" value="GLYCINE BETAINE/L-PROLINE TRANSPORT SYSTEM PERMEASE PROTEIN PROW"/>
    <property type="match status" value="1"/>
</dbReference>
<dbReference type="PROSITE" id="PS50928">
    <property type="entry name" value="ABC_TM1"/>
    <property type="match status" value="1"/>
</dbReference>
<protein>
    <submittedName>
        <fullName evidence="8">L-proline glycine betaine ABC transport system permease protein ProW</fullName>
    </submittedName>
</protein>
<evidence type="ECO:0000259" key="7">
    <source>
        <dbReference type="PROSITE" id="PS50928"/>
    </source>
</evidence>
<evidence type="ECO:0000256" key="6">
    <source>
        <dbReference type="RuleBase" id="RU363032"/>
    </source>
</evidence>
<gene>
    <name evidence="8" type="ORF">PAMC26577_24910</name>
</gene>
<organism evidence="8 9">
    <name type="scientific">Caballeronia sordidicola</name>
    <name type="common">Burkholderia sordidicola</name>
    <dbReference type="NCBI Taxonomy" id="196367"/>
    <lineage>
        <taxon>Bacteria</taxon>
        <taxon>Pseudomonadati</taxon>
        <taxon>Pseudomonadota</taxon>
        <taxon>Betaproteobacteria</taxon>
        <taxon>Burkholderiales</taxon>
        <taxon>Burkholderiaceae</taxon>
        <taxon>Caballeronia</taxon>
    </lineage>
</organism>
<evidence type="ECO:0000313" key="8">
    <source>
        <dbReference type="EMBL" id="OTP71177.1"/>
    </source>
</evidence>
<keyword evidence="3 6" id="KW-0812">Transmembrane</keyword>
<dbReference type="Pfam" id="PF00528">
    <property type="entry name" value="BPD_transp_1"/>
    <property type="match status" value="1"/>
</dbReference>
<dbReference type="Proteomes" id="UP000195221">
    <property type="component" value="Unassembled WGS sequence"/>
</dbReference>
<evidence type="ECO:0000256" key="2">
    <source>
        <dbReference type="ARBA" id="ARBA00022448"/>
    </source>
</evidence>
<accession>A0A242MIP2</accession>
<dbReference type="AlphaFoldDB" id="A0A242MIP2"/>
<evidence type="ECO:0000256" key="1">
    <source>
        <dbReference type="ARBA" id="ARBA00004651"/>
    </source>
</evidence>
<dbReference type="FunFam" id="1.10.3720.10:FF:000001">
    <property type="entry name" value="Glycine betaine ABC transporter, permease"/>
    <property type="match status" value="1"/>
</dbReference>
<evidence type="ECO:0000256" key="3">
    <source>
        <dbReference type="ARBA" id="ARBA00022692"/>
    </source>
</evidence>
<sequence length="247" mass="26021">METLVFIWNNGPSILRMLVEHLELVAVGVGCAILTGVPLGVAISAHERSAKVVLYVAAILMTIPSVALFGLLIPVLSMIGQGIGFLPAVIALFLYSQLPIVRNTYAAIRNLDPALREAANGMGMTTRQRLFKVEMPIAMPIIMAGIRMAVVINIGIAAIATYIGAGGLGRLISRGISQSDSRQLIAGALIVGGLAIVADFGLALVQRRLTPAGLRTARLPLLSARLGGRNRRASASGLERPTIAESR</sequence>
<dbReference type="SUPFAM" id="SSF161098">
    <property type="entry name" value="MetI-like"/>
    <property type="match status" value="1"/>
</dbReference>
<dbReference type="EMBL" id="NBTZ01000102">
    <property type="protein sequence ID" value="OTP71177.1"/>
    <property type="molecule type" value="Genomic_DNA"/>
</dbReference>
<comment type="similarity">
    <text evidence="6">Belongs to the binding-protein-dependent transport system permease family.</text>
</comment>
<keyword evidence="2 6" id="KW-0813">Transport</keyword>
<reference evidence="8 9" key="1">
    <citation type="submission" date="2017-03" db="EMBL/GenBank/DDBJ databases">
        <title>Genome analysis of strain PAMC 26577.</title>
        <authorList>
            <person name="Oh H.-M."/>
            <person name="Yang J.-A."/>
        </authorList>
    </citation>
    <scope>NUCLEOTIDE SEQUENCE [LARGE SCALE GENOMIC DNA]</scope>
    <source>
        <strain evidence="8 9">PAMC 26577</strain>
    </source>
</reference>
<dbReference type="InterPro" id="IPR051204">
    <property type="entry name" value="ABC_transp_perm/SBD"/>
</dbReference>
<dbReference type="GO" id="GO:0031460">
    <property type="term" value="P:glycine betaine transport"/>
    <property type="evidence" value="ECO:0007669"/>
    <property type="project" value="TreeGrafter"/>
</dbReference>
<feature type="transmembrane region" description="Helical" evidence="6">
    <location>
        <begin position="184"/>
        <end position="205"/>
    </location>
</feature>
<feature type="transmembrane region" description="Helical" evidence="6">
    <location>
        <begin position="137"/>
        <end position="164"/>
    </location>
</feature>
<feature type="transmembrane region" description="Helical" evidence="6">
    <location>
        <begin position="78"/>
        <end position="95"/>
    </location>
</feature>
<dbReference type="PANTHER" id="PTHR30177:SF4">
    <property type="entry name" value="OSMOPROTECTANT IMPORT PERMEASE PROTEIN OSMW"/>
    <property type="match status" value="1"/>
</dbReference>
<name>A0A242MIP2_CABSO</name>
<comment type="caution">
    <text evidence="8">The sequence shown here is derived from an EMBL/GenBank/DDBJ whole genome shotgun (WGS) entry which is preliminary data.</text>
</comment>
<dbReference type="RefSeq" id="WP_075360262.1">
    <property type="nucleotide sequence ID" value="NZ_MSRG01000088.1"/>
</dbReference>
<dbReference type="InterPro" id="IPR035906">
    <property type="entry name" value="MetI-like_sf"/>
</dbReference>
<dbReference type="GO" id="GO:0055085">
    <property type="term" value="P:transmembrane transport"/>
    <property type="evidence" value="ECO:0007669"/>
    <property type="project" value="InterPro"/>
</dbReference>
<feature type="domain" description="ABC transmembrane type-1" evidence="7">
    <location>
        <begin position="18"/>
        <end position="202"/>
    </location>
</feature>
<comment type="subcellular location">
    <subcellularLocation>
        <location evidence="1 6">Cell membrane</location>
        <topology evidence="1 6">Multi-pass membrane protein</topology>
    </subcellularLocation>
</comment>
<proteinExistence type="inferred from homology"/>
<keyword evidence="4 6" id="KW-1133">Transmembrane helix</keyword>
<feature type="transmembrane region" description="Helical" evidence="6">
    <location>
        <begin position="24"/>
        <end position="45"/>
    </location>
</feature>
<dbReference type="GO" id="GO:0005886">
    <property type="term" value="C:plasma membrane"/>
    <property type="evidence" value="ECO:0007669"/>
    <property type="project" value="UniProtKB-SubCell"/>
</dbReference>